<feature type="compositionally biased region" description="Basic and acidic residues" evidence="2">
    <location>
        <begin position="1"/>
        <end position="21"/>
    </location>
</feature>
<feature type="coiled-coil region" evidence="1">
    <location>
        <begin position="161"/>
        <end position="195"/>
    </location>
</feature>
<gene>
    <name evidence="3" type="ORF">PPRIM_AZ9-3.1.T0990118</name>
</gene>
<organism evidence="3 4">
    <name type="scientific">Paramecium primaurelia</name>
    <dbReference type="NCBI Taxonomy" id="5886"/>
    <lineage>
        <taxon>Eukaryota</taxon>
        <taxon>Sar</taxon>
        <taxon>Alveolata</taxon>
        <taxon>Ciliophora</taxon>
        <taxon>Intramacronucleata</taxon>
        <taxon>Oligohymenophorea</taxon>
        <taxon>Peniculida</taxon>
        <taxon>Parameciidae</taxon>
        <taxon>Paramecium</taxon>
    </lineage>
</organism>
<keyword evidence="4" id="KW-1185">Reference proteome</keyword>
<keyword evidence="1" id="KW-0175">Coiled coil</keyword>
<evidence type="ECO:0000256" key="2">
    <source>
        <dbReference type="SAM" id="MobiDB-lite"/>
    </source>
</evidence>
<evidence type="ECO:0000313" key="3">
    <source>
        <dbReference type="EMBL" id="CAD8095720.1"/>
    </source>
</evidence>
<dbReference type="AlphaFoldDB" id="A0A8S1NVP5"/>
<feature type="region of interest" description="Disordered" evidence="2">
    <location>
        <begin position="1"/>
        <end position="26"/>
    </location>
</feature>
<accession>A0A8S1NVP5</accession>
<protein>
    <submittedName>
        <fullName evidence="3">Uncharacterized protein</fullName>
    </submittedName>
</protein>
<evidence type="ECO:0000313" key="4">
    <source>
        <dbReference type="Proteomes" id="UP000688137"/>
    </source>
</evidence>
<reference evidence="3" key="1">
    <citation type="submission" date="2021-01" db="EMBL/GenBank/DDBJ databases">
        <authorList>
            <consortium name="Genoscope - CEA"/>
            <person name="William W."/>
        </authorList>
    </citation>
    <scope>NUCLEOTIDE SEQUENCE</scope>
</reference>
<proteinExistence type="predicted"/>
<comment type="caution">
    <text evidence="3">The sequence shown here is derived from an EMBL/GenBank/DDBJ whole genome shotgun (WGS) entry which is preliminary data.</text>
</comment>
<evidence type="ECO:0000256" key="1">
    <source>
        <dbReference type="SAM" id="Coils"/>
    </source>
</evidence>
<dbReference type="OMA" id="KYLIITE"/>
<name>A0A8S1NVP5_PARPR</name>
<dbReference type="EMBL" id="CAJJDM010000102">
    <property type="protein sequence ID" value="CAD8095720.1"/>
    <property type="molecule type" value="Genomic_DNA"/>
</dbReference>
<sequence length="558" mass="66528">MLEKKSQTKDRPTLKVQERNSKSITKWNQQENKNSLNSLPTLYNVEIQKTYPKFQSRFKSVKAKLYGETENESQQYQISELIRLHSQLESINNEEYNQKAFKPLFDYFELMNCQIDFLIQIRIENNQLSAYNGQLYYPQIGIELENTTKISLLSEKMKDCINSQKIILEKLFQEINQLEQQKNEIKQKIIPINEEILPLQNQLKNVENQNGFLNQQQHKKFFQLSILQEQFNCFKRCSKQICILVQKQKVYDQNYEPYYSIRNQKYLEINTKFDQQILMSENKKSQALQQKNGNRFDQIIHRKQFVNEDLNQDLLRHTNVFFLQILCKSIKNLYKSYPFNSNEISAIFDTQRVADDQVIKINQALNQDKKCPENQDSIVVYIVRKPSDFFLQFVIKVIGCLNSFENQFCNMEDLNLQYNIINIKEDQIKYILQCSLQDYESKLNQIILNASDCEIIQIKLEIRLKLKLQRNIHFLYIIQDKITNQEAFCRQFKDCYKKKKGFKDQIGSVLESIIKNADKYLIITEMPEMIKMTCNQQKKLTQLKNLIHFSQTMATKRQ</sequence>
<dbReference type="Proteomes" id="UP000688137">
    <property type="component" value="Unassembled WGS sequence"/>
</dbReference>